<dbReference type="Proteomes" id="UP001314170">
    <property type="component" value="Unassembled WGS sequence"/>
</dbReference>
<sequence length="68" mass="7495">MVGVTGKGTKKEISNQRSHKCEAGDNQHGQGNICPIQNLLYNGPQNDPMHLMAFWSGKKRNNTVRTSA</sequence>
<feature type="compositionally biased region" description="Basic and acidic residues" evidence="1">
    <location>
        <begin position="9"/>
        <end position="25"/>
    </location>
</feature>
<organism evidence="2 3">
    <name type="scientific">Dovyalis caffra</name>
    <dbReference type="NCBI Taxonomy" id="77055"/>
    <lineage>
        <taxon>Eukaryota</taxon>
        <taxon>Viridiplantae</taxon>
        <taxon>Streptophyta</taxon>
        <taxon>Embryophyta</taxon>
        <taxon>Tracheophyta</taxon>
        <taxon>Spermatophyta</taxon>
        <taxon>Magnoliopsida</taxon>
        <taxon>eudicotyledons</taxon>
        <taxon>Gunneridae</taxon>
        <taxon>Pentapetalae</taxon>
        <taxon>rosids</taxon>
        <taxon>fabids</taxon>
        <taxon>Malpighiales</taxon>
        <taxon>Salicaceae</taxon>
        <taxon>Flacourtieae</taxon>
        <taxon>Dovyalis</taxon>
    </lineage>
</organism>
<comment type="caution">
    <text evidence="2">The sequence shown here is derived from an EMBL/GenBank/DDBJ whole genome shotgun (WGS) entry which is preliminary data.</text>
</comment>
<protein>
    <submittedName>
        <fullName evidence="2">Uncharacterized protein</fullName>
    </submittedName>
</protein>
<feature type="region of interest" description="Disordered" evidence="1">
    <location>
        <begin position="1"/>
        <end position="29"/>
    </location>
</feature>
<keyword evidence="3" id="KW-1185">Reference proteome</keyword>
<evidence type="ECO:0000256" key="1">
    <source>
        <dbReference type="SAM" id="MobiDB-lite"/>
    </source>
</evidence>
<evidence type="ECO:0000313" key="3">
    <source>
        <dbReference type="Proteomes" id="UP001314170"/>
    </source>
</evidence>
<dbReference type="AlphaFoldDB" id="A0AAV1QW91"/>
<evidence type="ECO:0000313" key="2">
    <source>
        <dbReference type="EMBL" id="CAK7325976.1"/>
    </source>
</evidence>
<name>A0AAV1QW91_9ROSI</name>
<accession>A0AAV1QW91</accession>
<reference evidence="2 3" key="1">
    <citation type="submission" date="2024-01" db="EMBL/GenBank/DDBJ databases">
        <authorList>
            <person name="Waweru B."/>
        </authorList>
    </citation>
    <scope>NUCLEOTIDE SEQUENCE [LARGE SCALE GENOMIC DNA]</scope>
</reference>
<proteinExistence type="predicted"/>
<dbReference type="EMBL" id="CAWUPB010000850">
    <property type="protein sequence ID" value="CAK7325976.1"/>
    <property type="molecule type" value="Genomic_DNA"/>
</dbReference>
<gene>
    <name evidence="2" type="ORF">DCAF_LOCUS3670</name>
</gene>